<feature type="transmembrane region" description="Helical" evidence="1">
    <location>
        <begin position="6"/>
        <end position="26"/>
    </location>
</feature>
<accession>A0A844FF91</accession>
<dbReference type="EMBL" id="VULR01000002">
    <property type="protein sequence ID" value="MSS42645.1"/>
    <property type="molecule type" value="Genomic_DNA"/>
</dbReference>
<evidence type="ECO:0000313" key="2">
    <source>
        <dbReference type="EMBL" id="MSS42645.1"/>
    </source>
</evidence>
<protein>
    <recommendedName>
        <fullName evidence="4">DUF3784 domain-containing protein</fullName>
    </recommendedName>
</protein>
<dbReference type="Proteomes" id="UP000462760">
    <property type="component" value="Unassembled WGS sequence"/>
</dbReference>
<organism evidence="2 3">
    <name type="scientific">Anaerosalibacter bizertensis</name>
    <dbReference type="NCBI Taxonomy" id="932217"/>
    <lineage>
        <taxon>Bacteria</taxon>
        <taxon>Bacillati</taxon>
        <taxon>Bacillota</taxon>
        <taxon>Tissierellia</taxon>
        <taxon>Tissierellales</taxon>
        <taxon>Sporanaerobacteraceae</taxon>
        <taxon>Anaerosalibacter</taxon>
    </lineage>
</organism>
<dbReference type="OrthoDB" id="9808116at2"/>
<keyword evidence="1" id="KW-0812">Transmembrane</keyword>
<feature type="transmembrane region" description="Helical" evidence="1">
    <location>
        <begin position="82"/>
        <end position="100"/>
    </location>
</feature>
<comment type="caution">
    <text evidence="2">The sequence shown here is derived from an EMBL/GenBank/DDBJ whole genome shotgun (WGS) entry which is preliminary data.</text>
</comment>
<proteinExistence type="predicted"/>
<sequence length="112" mass="12626">MEAIIPLAVILFICAIVFICIGIYALKKKTPMHFWSGTIVKTEEISDIKAYNKANGIMWIIYGLIFIISAIISLIFDSNIGGIISAISATLGLFILVIVYRRIYNKYENKDY</sequence>
<dbReference type="RefSeq" id="WP_154482755.1">
    <property type="nucleotide sequence ID" value="NZ_VULR01000002.1"/>
</dbReference>
<name>A0A844FF91_9FIRM</name>
<evidence type="ECO:0008006" key="4">
    <source>
        <dbReference type="Google" id="ProtNLM"/>
    </source>
</evidence>
<reference evidence="2 3" key="1">
    <citation type="submission" date="2019-08" db="EMBL/GenBank/DDBJ databases">
        <title>In-depth cultivation of the pig gut microbiome towards novel bacterial diversity and tailored functional studies.</title>
        <authorList>
            <person name="Wylensek D."/>
            <person name="Hitch T.C.A."/>
            <person name="Clavel T."/>
        </authorList>
    </citation>
    <scope>NUCLEOTIDE SEQUENCE [LARGE SCALE GENOMIC DNA]</scope>
    <source>
        <strain evidence="2 3">Med78-601-WT-4W-RMD-3</strain>
    </source>
</reference>
<keyword evidence="1" id="KW-1133">Transmembrane helix</keyword>
<dbReference type="AlphaFoldDB" id="A0A844FF91"/>
<feature type="transmembrane region" description="Helical" evidence="1">
    <location>
        <begin position="56"/>
        <end position="76"/>
    </location>
</feature>
<keyword evidence="1" id="KW-0472">Membrane</keyword>
<evidence type="ECO:0000313" key="3">
    <source>
        <dbReference type="Proteomes" id="UP000462760"/>
    </source>
</evidence>
<gene>
    <name evidence="2" type="ORF">FYJ27_02695</name>
</gene>
<evidence type="ECO:0000256" key="1">
    <source>
        <dbReference type="SAM" id="Phobius"/>
    </source>
</evidence>